<dbReference type="PANTHER" id="PTHR38011">
    <property type="entry name" value="DIHYDROFOLATE REDUCTASE FAMILY PROTEIN (AFU_ORTHOLOGUE AFUA_8G06820)"/>
    <property type="match status" value="1"/>
</dbReference>
<dbReference type="PANTHER" id="PTHR38011:SF12">
    <property type="entry name" value="BIFUNCTIONAL DEAMINASE-REDUCTASE DOMAIN PROTEIN"/>
    <property type="match status" value="1"/>
</dbReference>
<dbReference type="InterPro" id="IPR002734">
    <property type="entry name" value="RibDG_C"/>
</dbReference>
<accession>A0AAU8CSL5</accession>
<dbReference type="InterPro" id="IPR024072">
    <property type="entry name" value="DHFR-like_dom_sf"/>
</dbReference>
<evidence type="ECO:0000313" key="2">
    <source>
        <dbReference type="EMBL" id="XCG49324.1"/>
    </source>
</evidence>
<dbReference type="AlphaFoldDB" id="A0AAU8CSL5"/>
<dbReference type="GO" id="GO:0009231">
    <property type="term" value="P:riboflavin biosynthetic process"/>
    <property type="evidence" value="ECO:0007669"/>
    <property type="project" value="InterPro"/>
</dbReference>
<dbReference type="Pfam" id="PF01872">
    <property type="entry name" value="RibD_C"/>
    <property type="match status" value="1"/>
</dbReference>
<dbReference type="RefSeq" id="WP_353643141.1">
    <property type="nucleotide sequence ID" value="NZ_CP159253.1"/>
</dbReference>
<sequence length="194" mass="21100">MTKVVLSFSMSLDGFVAGPDVGIDEPMGRGGERLHDWLFKSSSEIDAEKARDISQRVGATIIGRRTFDVGIGPWEDAPYPVPSFVLTHEERQPLAMKSGTFIFVSDGVESALRKAREAAGDKDIVVMGADIARQYLAAGLADEIVIQLVPVLLGAGTRLFDRLNDGTIELEQTGAVQSPSVTHLRYAIRRNSEQ</sequence>
<feature type="domain" description="Bacterial bifunctional deaminase-reductase C-terminal" evidence="1">
    <location>
        <begin position="3"/>
        <end position="180"/>
    </location>
</feature>
<organism evidence="2">
    <name type="scientific">Mesorhizobium sp. WSM2240</name>
    <dbReference type="NCBI Taxonomy" id="3228851"/>
    <lineage>
        <taxon>Bacteria</taxon>
        <taxon>Pseudomonadati</taxon>
        <taxon>Pseudomonadota</taxon>
        <taxon>Alphaproteobacteria</taxon>
        <taxon>Hyphomicrobiales</taxon>
        <taxon>Phyllobacteriaceae</taxon>
        <taxon>Mesorhizobium</taxon>
    </lineage>
</organism>
<dbReference type="Gene3D" id="3.40.430.10">
    <property type="entry name" value="Dihydrofolate Reductase, subunit A"/>
    <property type="match status" value="1"/>
</dbReference>
<gene>
    <name evidence="2" type="ORF">ABVK50_01405</name>
</gene>
<dbReference type="InterPro" id="IPR050765">
    <property type="entry name" value="Riboflavin_Biosynth_HTPR"/>
</dbReference>
<proteinExistence type="predicted"/>
<name>A0AAU8CSL5_9HYPH</name>
<dbReference type="SUPFAM" id="SSF53597">
    <property type="entry name" value="Dihydrofolate reductase-like"/>
    <property type="match status" value="1"/>
</dbReference>
<reference evidence="2" key="1">
    <citation type="submission" date="2024-06" db="EMBL/GenBank/DDBJ databases">
        <title>Mesorhizobium karijinii sp. nov., a symbiont of the iconic Swainsona formosa from arid Australia.</title>
        <authorList>
            <person name="Hill Y.J."/>
            <person name="Watkin E.L.J."/>
            <person name="O'Hara G.W."/>
            <person name="Terpolilli J."/>
            <person name="Tye M.L."/>
            <person name="Kohlmeier M.G."/>
        </authorList>
    </citation>
    <scope>NUCLEOTIDE SEQUENCE</scope>
    <source>
        <strain evidence="2">WSM2240</strain>
    </source>
</reference>
<dbReference type="EMBL" id="CP159253">
    <property type="protein sequence ID" value="XCG49324.1"/>
    <property type="molecule type" value="Genomic_DNA"/>
</dbReference>
<dbReference type="GO" id="GO:0008703">
    <property type="term" value="F:5-amino-6-(5-phosphoribosylamino)uracil reductase activity"/>
    <property type="evidence" value="ECO:0007669"/>
    <property type="project" value="InterPro"/>
</dbReference>
<evidence type="ECO:0000259" key="1">
    <source>
        <dbReference type="Pfam" id="PF01872"/>
    </source>
</evidence>
<protein>
    <submittedName>
        <fullName evidence="2">Dihydrofolate reductase family protein</fullName>
    </submittedName>
</protein>